<accession>A0A182WQ40</accession>
<reference evidence="2" key="1">
    <citation type="submission" date="2013-03" db="EMBL/GenBank/DDBJ databases">
        <title>The Genome Sequence of Anopheles minimus MINIMUS1.</title>
        <authorList>
            <consortium name="The Broad Institute Genomics Platform"/>
            <person name="Neafsey D.E."/>
            <person name="Walton C."/>
            <person name="Walker B."/>
            <person name="Young S.K."/>
            <person name="Zeng Q."/>
            <person name="Gargeya S."/>
            <person name="Fitzgerald M."/>
            <person name="Haas B."/>
            <person name="Abouelleil A."/>
            <person name="Allen A.W."/>
            <person name="Alvarado L."/>
            <person name="Arachchi H.M."/>
            <person name="Berlin A.M."/>
            <person name="Chapman S.B."/>
            <person name="Gainer-Dewar J."/>
            <person name="Goldberg J."/>
            <person name="Griggs A."/>
            <person name="Gujja S."/>
            <person name="Hansen M."/>
            <person name="Howarth C."/>
            <person name="Imamovic A."/>
            <person name="Ireland A."/>
            <person name="Larimer J."/>
            <person name="McCowan C."/>
            <person name="Murphy C."/>
            <person name="Pearson M."/>
            <person name="Poon T.W."/>
            <person name="Priest M."/>
            <person name="Roberts A."/>
            <person name="Saif S."/>
            <person name="Shea T."/>
            <person name="Sisk P."/>
            <person name="Sykes S."/>
            <person name="Wortman J."/>
            <person name="Nusbaum C."/>
            <person name="Birren B."/>
        </authorList>
    </citation>
    <scope>NUCLEOTIDE SEQUENCE [LARGE SCALE GENOMIC DNA]</scope>
    <source>
        <strain evidence="2">MINIMUS1</strain>
    </source>
</reference>
<protein>
    <submittedName>
        <fullName evidence="1">Uncharacterized protein</fullName>
    </submittedName>
</protein>
<dbReference type="EnsemblMetazoa" id="AMIN014772-RA">
    <property type="protein sequence ID" value="AMIN014772-PA"/>
    <property type="gene ID" value="AMIN014772"/>
</dbReference>
<evidence type="ECO:0000313" key="2">
    <source>
        <dbReference type="Proteomes" id="UP000075920"/>
    </source>
</evidence>
<keyword evidence="2" id="KW-1185">Reference proteome</keyword>
<dbReference type="VEuPathDB" id="VectorBase:AMIN014772"/>
<sequence>KRNASQPASGKVCRDGPGGAVASPCVWDLGADAASLSLSCVDFFSVILHWCYEVLCSDFVFLGGHGCWCCLQPPTDGEKTCDGSKLYVQTSLK</sequence>
<name>A0A182WQ40_9DIPT</name>
<evidence type="ECO:0000313" key="1">
    <source>
        <dbReference type="EnsemblMetazoa" id="AMIN014772-PA"/>
    </source>
</evidence>
<reference evidence="1" key="2">
    <citation type="submission" date="2020-05" db="UniProtKB">
        <authorList>
            <consortium name="EnsemblMetazoa"/>
        </authorList>
    </citation>
    <scope>IDENTIFICATION</scope>
    <source>
        <strain evidence="1">MINIMUS1</strain>
    </source>
</reference>
<organism evidence="1 2">
    <name type="scientific">Anopheles minimus</name>
    <dbReference type="NCBI Taxonomy" id="112268"/>
    <lineage>
        <taxon>Eukaryota</taxon>
        <taxon>Metazoa</taxon>
        <taxon>Ecdysozoa</taxon>
        <taxon>Arthropoda</taxon>
        <taxon>Hexapoda</taxon>
        <taxon>Insecta</taxon>
        <taxon>Pterygota</taxon>
        <taxon>Neoptera</taxon>
        <taxon>Endopterygota</taxon>
        <taxon>Diptera</taxon>
        <taxon>Nematocera</taxon>
        <taxon>Culicoidea</taxon>
        <taxon>Culicidae</taxon>
        <taxon>Anophelinae</taxon>
        <taxon>Anopheles</taxon>
    </lineage>
</organism>
<dbReference type="AlphaFoldDB" id="A0A182WQ40"/>
<dbReference type="Proteomes" id="UP000075920">
    <property type="component" value="Unassembled WGS sequence"/>
</dbReference>
<proteinExistence type="predicted"/>